<gene>
    <name evidence="7" type="ORF">ACFSB2_07825</name>
</gene>
<name>A0ABW4JE84_9BACL</name>
<accession>A0ABW4JE84</accession>
<evidence type="ECO:0000256" key="2">
    <source>
        <dbReference type="ARBA" id="ARBA00022670"/>
    </source>
</evidence>
<sequence length="174" mass="18783">MNKKSVISAFFGMACVFSIGTSIAMAATLPPGVTIDHNMTPLASENASTQAKTDAVLKVAESKLGTPYIWGHNEDRGQYGFDCSNFTAYVYHHALGYKITTFSTKQYTSVGYDEPKSDMQSGDLLSFNDGGHSGIYVGNGEMIQCGGGLGKVGYLSVKPGSYWYKHLSAVKKMY</sequence>
<feature type="signal peptide" evidence="5">
    <location>
        <begin position="1"/>
        <end position="26"/>
    </location>
</feature>
<feature type="chain" id="PRO_5045339874" evidence="5">
    <location>
        <begin position="27"/>
        <end position="174"/>
    </location>
</feature>
<dbReference type="RefSeq" id="WP_377942473.1">
    <property type="nucleotide sequence ID" value="NZ_JBHUCX010000020.1"/>
</dbReference>
<comment type="similarity">
    <text evidence="1">Belongs to the peptidase C40 family.</text>
</comment>
<dbReference type="PROSITE" id="PS51935">
    <property type="entry name" value="NLPC_P60"/>
    <property type="match status" value="1"/>
</dbReference>
<dbReference type="InterPro" id="IPR000064">
    <property type="entry name" value="NLP_P60_dom"/>
</dbReference>
<dbReference type="InterPro" id="IPR038765">
    <property type="entry name" value="Papain-like_cys_pep_sf"/>
</dbReference>
<comment type="caution">
    <text evidence="7">The sequence shown here is derived from an EMBL/GenBank/DDBJ whole genome shotgun (WGS) entry which is preliminary data.</text>
</comment>
<dbReference type="Gene3D" id="3.90.1720.10">
    <property type="entry name" value="endopeptidase domain like (from Nostoc punctiforme)"/>
    <property type="match status" value="1"/>
</dbReference>
<dbReference type="SUPFAM" id="SSF54001">
    <property type="entry name" value="Cysteine proteinases"/>
    <property type="match status" value="1"/>
</dbReference>
<proteinExistence type="inferred from homology"/>
<evidence type="ECO:0000256" key="1">
    <source>
        <dbReference type="ARBA" id="ARBA00007074"/>
    </source>
</evidence>
<evidence type="ECO:0000256" key="4">
    <source>
        <dbReference type="ARBA" id="ARBA00022807"/>
    </source>
</evidence>
<protein>
    <submittedName>
        <fullName evidence="7">C40 family peptidase</fullName>
    </submittedName>
</protein>
<dbReference type="PROSITE" id="PS51257">
    <property type="entry name" value="PROKAR_LIPOPROTEIN"/>
    <property type="match status" value="1"/>
</dbReference>
<keyword evidence="4" id="KW-0788">Thiol protease</keyword>
<dbReference type="Proteomes" id="UP001597079">
    <property type="component" value="Unassembled WGS sequence"/>
</dbReference>
<organism evidence="7 8">
    <name type="scientific">Alicyclobacillus fodiniaquatilis</name>
    <dbReference type="NCBI Taxonomy" id="1661150"/>
    <lineage>
        <taxon>Bacteria</taxon>
        <taxon>Bacillati</taxon>
        <taxon>Bacillota</taxon>
        <taxon>Bacilli</taxon>
        <taxon>Bacillales</taxon>
        <taxon>Alicyclobacillaceae</taxon>
        <taxon>Alicyclobacillus</taxon>
    </lineage>
</organism>
<keyword evidence="8" id="KW-1185">Reference proteome</keyword>
<reference evidence="8" key="1">
    <citation type="journal article" date="2019" name="Int. J. Syst. Evol. Microbiol.">
        <title>The Global Catalogue of Microorganisms (GCM) 10K type strain sequencing project: providing services to taxonomists for standard genome sequencing and annotation.</title>
        <authorList>
            <consortium name="The Broad Institute Genomics Platform"/>
            <consortium name="The Broad Institute Genome Sequencing Center for Infectious Disease"/>
            <person name="Wu L."/>
            <person name="Ma J."/>
        </authorList>
    </citation>
    <scope>NUCLEOTIDE SEQUENCE [LARGE SCALE GENOMIC DNA]</scope>
    <source>
        <strain evidence="8">CGMCC 1.12286</strain>
    </source>
</reference>
<dbReference type="PANTHER" id="PTHR47053:SF1">
    <property type="entry name" value="MUREIN DD-ENDOPEPTIDASE MEPH-RELATED"/>
    <property type="match status" value="1"/>
</dbReference>
<evidence type="ECO:0000256" key="5">
    <source>
        <dbReference type="SAM" id="SignalP"/>
    </source>
</evidence>
<evidence type="ECO:0000313" key="7">
    <source>
        <dbReference type="EMBL" id="MFD1674612.1"/>
    </source>
</evidence>
<feature type="domain" description="NlpC/P60" evidence="6">
    <location>
        <begin position="50"/>
        <end position="174"/>
    </location>
</feature>
<dbReference type="InterPro" id="IPR051202">
    <property type="entry name" value="Peptidase_C40"/>
</dbReference>
<keyword evidence="3" id="KW-0378">Hydrolase</keyword>
<evidence type="ECO:0000256" key="3">
    <source>
        <dbReference type="ARBA" id="ARBA00022801"/>
    </source>
</evidence>
<dbReference type="Pfam" id="PF00877">
    <property type="entry name" value="NLPC_P60"/>
    <property type="match status" value="1"/>
</dbReference>
<evidence type="ECO:0000313" key="8">
    <source>
        <dbReference type="Proteomes" id="UP001597079"/>
    </source>
</evidence>
<dbReference type="EMBL" id="JBHUCX010000020">
    <property type="protein sequence ID" value="MFD1674612.1"/>
    <property type="molecule type" value="Genomic_DNA"/>
</dbReference>
<keyword evidence="5" id="KW-0732">Signal</keyword>
<evidence type="ECO:0000259" key="6">
    <source>
        <dbReference type="PROSITE" id="PS51935"/>
    </source>
</evidence>
<keyword evidence="2" id="KW-0645">Protease</keyword>
<dbReference type="PANTHER" id="PTHR47053">
    <property type="entry name" value="MUREIN DD-ENDOPEPTIDASE MEPH-RELATED"/>
    <property type="match status" value="1"/>
</dbReference>